<dbReference type="InterPro" id="IPR000326">
    <property type="entry name" value="PAP2/HPO"/>
</dbReference>
<evidence type="ECO:0000313" key="9">
    <source>
        <dbReference type="EMBL" id="TCO85849.1"/>
    </source>
</evidence>
<comment type="subcellular location">
    <subcellularLocation>
        <location evidence="1">Cell membrane</location>
        <topology evidence="1">Multi-pass membrane protein</topology>
    </subcellularLocation>
</comment>
<dbReference type="Proteomes" id="UP000295711">
    <property type="component" value="Unassembled WGS sequence"/>
</dbReference>
<feature type="transmembrane region" description="Helical" evidence="7">
    <location>
        <begin position="59"/>
        <end position="77"/>
    </location>
</feature>
<keyword evidence="2" id="KW-1003">Cell membrane</keyword>
<comment type="caution">
    <text evidence="9">The sequence shown here is derived from an EMBL/GenBank/DDBJ whole genome shotgun (WGS) entry which is preliminary data.</text>
</comment>
<evidence type="ECO:0000313" key="10">
    <source>
        <dbReference type="Proteomes" id="UP000295711"/>
    </source>
</evidence>
<feature type="transmembrane region" description="Helical" evidence="7">
    <location>
        <begin position="103"/>
        <end position="123"/>
    </location>
</feature>
<dbReference type="AlphaFoldDB" id="A0A4R2LEF7"/>
<dbReference type="EMBL" id="SLXA01000002">
    <property type="protein sequence ID" value="TCO85849.1"/>
    <property type="molecule type" value="Genomic_DNA"/>
</dbReference>
<evidence type="ECO:0000256" key="2">
    <source>
        <dbReference type="ARBA" id="ARBA00022475"/>
    </source>
</evidence>
<dbReference type="PANTHER" id="PTHR14969">
    <property type="entry name" value="SPHINGOSINE-1-PHOSPHATE PHOSPHOHYDROLASE"/>
    <property type="match status" value="1"/>
</dbReference>
<evidence type="ECO:0000256" key="7">
    <source>
        <dbReference type="SAM" id="Phobius"/>
    </source>
</evidence>
<accession>A0A4R2LEF7</accession>
<dbReference type="OrthoDB" id="9789113at2"/>
<protein>
    <submittedName>
        <fullName evidence="9">Undecaprenyl-diphosphatase</fullName>
    </submittedName>
</protein>
<evidence type="ECO:0000256" key="1">
    <source>
        <dbReference type="ARBA" id="ARBA00004651"/>
    </source>
</evidence>
<evidence type="ECO:0000256" key="5">
    <source>
        <dbReference type="ARBA" id="ARBA00022989"/>
    </source>
</evidence>
<gene>
    <name evidence="9" type="ORF">EV212_102164</name>
</gene>
<name>A0A4R2LEF7_9FIRM</name>
<feature type="transmembrane region" description="Helical" evidence="7">
    <location>
        <begin position="31"/>
        <end position="52"/>
    </location>
</feature>
<dbReference type="GO" id="GO:0005886">
    <property type="term" value="C:plasma membrane"/>
    <property type="evidence" value="ECO:0007669"/>
    <property type="project" value="UniProtKB-SubCell"/>
</dbReference>
<evidence type="ECO:0000256" key="4">
    <source>
        <dbReference type="ARBA" id="ARBA00022801"/>
    </source>
</evidence>
<reference evidence="9 10" key="1">
    <citation type="submission" date="2019-03" db="EMBL/GenBank/DDBJ databases">
        <title>Genomic Encyclopedia of Type Strains, Phase IV (KMG-IV): sequencing the most valuable type-strain genomes for metagenomic binning, comparative biology and taxonomic classification.</title>
        <authorList>
            <person name="Goeker M."/>
        </authorList>
    </citation>
    <scope>NUCLEOTIDE SEQUENCE [LARGE SCALE GENOMIC DNA]</scope>
    <source>
        <strain evidence="9 10">DSM 28559</strain>
    </source>
</reference>
<keyword evidence="4" id="KW-0378">Hydrolase</keyword>
<feature type="domain" description="Phosphatidic acid phosphatase type 2/haloperoxidase" evidence="8">
    <location>
        <begin position="60"/>
        <end position="172"/>
    </location>
</feature>
<keyword evidence="5 7" id="KW-1133">Transmembrane helix</keyword>
<dbReference type="InterPro" id="IPR036938">
    <property type="entry name" value="PAP2/HPO_sf"/>
</dbReference>
<keyword evidence="6 7" id="KW-0472">Membrane</keyword>
<keyword evidence="3 7" id="KW-0812">Transmembrane</keyword>
<evidence type="ECO:0000259" key="8">
    <source>
        <dbReference type="SMART" id="SM00014"/>
    </source>
</evidence>
<dbReference type="PANTHER" id="PTHR14969:SF62">
    <property type="entry name" value="DECAPRENYLPHOSPHORYL-5-PHOSPHORIBOSE PHOSPHATASE RV3807C-RELATED"/>
    <property type="match status" value="1"/>
</dbReference>
<proteinExistence type="predicted"/>
<dbReference type="SMART" id="SM00014">
    <property type="entry name" value="acidPPc"/>
    <property type="match status" value="1"/>
</dbReference>
<dbReference type="RefSeq" id="WP_132088739.1">
    <property type="nucleotide sequence ID" value="NZ_JANKAQ010000001.1"/>
</dbReference>
<dbReference type="Pfam" id="PF01569">
    <property type="entry name" value="PAP2"/>
    <property type="match status" value="1"/>
</dbReference>
<dbReference type="SUPFAM" id="SSF48317">
    <property type="entry name" value="Acid phosphatase/Vanadium-dependent haloperoxidase"/>
    <property type="match status" value="1"/>
</dbReference>
<organism evidence="9 10">
    <name type="scientific">Frisingicoccus caecimuris</name>
    <dbReference type="NCBI Taxonomy" id="1796636"/>
    <lineage>
        <taxon>Bacteria</taxon>
        <taxon>Bacillati</taxon>
        <taxon>Bacillota</taxon>
        <taxon>Clostridia</taxon>
        <taxon>Lachnospirales</taxon>
        <taxon>Lachnospiraceae</taxon>
        <taxon>Frisingicoccus</taxon>
    </lineage>
</organism>
<evidence type="ECO:0000256" key="3">
    <source>
        <dbReference type="ARBA" id="ARBA00022692"/>
    </source>
</evidence>
<feature type="transmembrane region" description="Helical" evidence="7">
    <location>
        <begin position="130"/>
        <end position="147"/>
    </location>
</feature>
<dbReference type="Gene3D" id="1.20.144.10">
    <property type="entry name" value="Phosphatidic acid phosphatase type 2/haloperoxidase"/>
    <property type="match status" value="2"/>
</dbReference>
<feature type="transmembrane region" description="Helical" evidence="7">
    <location>
        <begin position="153"/>
        <end position="172"/>
    </location>
</feature>
<evidence type="ECO:0000256" key="6">
    <source>
        <dbReference type="ARBA" id="ARBA00023136"/>
    </source>
</evidence>
<dbReference type="GO" id="GO:0016787">
    <property type="term" value="F:hydrolase activity"/>
    <property type="evidence" value="ECO:0007669"/>
    <property type="project" value="UniProtKB-KW"/>
</dbReference>
<sequence length="198" mass="22316">MAEYITQIDYLILMFIQEHLRFDWLTGPTVFISHLGNSGLFWILLCLILLVFKQTRKMGICGLLALLIGALITNVALKNMIARIRPYEQFPDIILLLERQKDFSFPSGHACSSFAAACALYWTSEQKKRLVGVLSLILAVLIAWSRLYVGVHFPTDVLCGVMIGIFSGWTVWQIIKKISDRHPVGIENSSVKEDGENG</sequence>
<keyword evidence="10" id="KW-1185">Reference proteome</keyword>